<dbReference type="InterPro" id="IPR012340">
    <property type="entry name" value="NA-bd_OB-fold"/>
</dbReference>
<name>A0A654G2W0_ARATH</name>
<feature type="region of interest" description="Disordered" evidence="2">
    <location>
        <begin position="1"/>
        <end position="95"/>
    </location>
</feature>
<dbReference type="InterPro" id="IPR029028">
    <property type="entry name" value="Alpha/beta_knot_MTases"/>
</dbReference>
<evidence type="ECO:0000256" key="2">
    <source>
        <dbReference type="SAM" id="MobiDB-lite"/>
    </source>
</evidence>
<evidence type="ECO:0000313" key="4">
    <source>
        <dbReference type="Proteomes" id="UP000426265"/>
    </source>
</evidence>
<dbReference type="PANTHER" id="PTHR12150">
    <property type="entry name" value="CLASS IV SAM-BINDING METHYLTRANSFERASE-RELATED"/>
    <property type="match status" value="1"/>
</dbReference>
<protein>
    <submittedName>
        <fullName evidence="3">Uncharacterized protein</fullName>
    </submittedName>
</protein>
<sequence length="399" mass="45052">MGKKNKRSQDESELELEPELTKIIVGDSKKKKNKNKKKRSHEDTEIEPEQKMSLDGDSKEEKKKKKRKKKKNQEEEPELVTEKTKIQEEEKGNVEEGRATVSIAIAGSIIHNTQSLELATRLAGQIARAATIFRIDEIVVFDNKSSSEIESAATNASDSNESGASFLVRILKYLETPQYLRKSLFPKQNDLRYVGMLPPLDAPHHLRKHEWEQYREGVTLSEKAPNSEGTLVDVGLSKSVVVDQVLGPGIRVTVAMGTDHDLDLVRQIVPPCKPREEAGMYWGYEVRYASQLSSVFKECPFEGGYDYLIGTSEHGLVISSSELKIPTFRHLLIAFGGLAGLEESIEDDNQYKGKNVRDVFNVYLNTCPHQGSRTIRAEEAMFISLQYFQEPISRAVRRL</sequence>
<dbReference type="Pfam" id="PF02598">
    <property type="entry name" value="Methyltrn_RNA_3"/>
    <property type="match status" value="1"/>
</dbReference>
<organism evidence="3 4">
    <name type="scientific">Arabidopsis thaliana</name>
    <name type="common">Mouse-ear cress</name>
    <dbReference type="NCBI Taxonomy" id="3702"/>
    <lineage>
        <taxon>Eukaryota</taxon>
        <taxon>Viridiplantae</taxon>
        <taxon>Streptophyta</taxon>
        <taxon>Embryophyta</taxon>
        <taxon>Tracheophyta</taxon>
        <taxon>Spermatophyta</taxon>
        <taxon>Magnoliopsida</taxon>
        <taxon>eudicotyledons</taxon>
        <taxon>Gunneridae</taxon>
        <taxon>Pentapetalae</taxon>
        <taxon>rosids</taxon>
        <taxon>malvids</taxon>
        <taxon>Brassicales</taxon>
        <taxon>Brassicaceae</taxon>
        <taxon>Camelineae</taxon>
        <taxon>Arabidopsis</taxon>
    </lineage>
</organism>
<dbReference type="AlphaFoldDB" id="A0A654G2W0"/>
<dbReference type="Gene3D" id="2.40.50.140">
    <property type="entry name" value="Nucleic acid-binding proteins"/>
    <property type="match status" value="1"/>
</dbReference>
<feature type="compositionally biased region" description="Basic and acidic residues" evidence="2">
    <location>
        <begin position="40"/>
        <end position="61"/>
    </location>
</feature>
<dbReference type="EMBL" id="CACRSJ010000110">
    <property type="protein sequence ID" value="VYS67323.1"/>
    <property type="molecule type" value="Genomic_DNA"/>
</dbReference>
<feature type="compositionally biased region" description="Basic residues" evidence="2">
    <location>
        <begin position="62"/>
        <end position="71"/>
    </location>
</feature>
<dbReference type="InterPro" id="IPR003750">
    <property type="entry name" value="Put_MeTrfase-C9orf114-like"/>
</dbReference>
<dbReference type="PANTHER" id="PTHR12150:SF13">
    <property type="entry name" value="METHYLTRANSFERASE C9ORF114-RELATED"/>
    <property type="match status" value="1"/>
</dbReference>
<dbReference type="Gene3D" id="3.40.1280.10">
    <property type="match status" value="1"/>
</dbReference>
<proteinExistence type="inferred from homology"/>
<feature type="compositionally biased region" description="Basic residues" evidence="2">
    <location>
        <begin position="29"/>
        <end position="39"/>
    </location>
</feature>
<accession>A0A654G2W0</accession>
<dbReference type="Proteomes" id="UP000426265">
    <property type="component" value="Unassembled WGS sequence"/>
</dbReference>
<dbReference type="SUPFAM" id="SSF50249">
    <property type="entry name" value="Nucleic acid-binding proteins"/>
    <property type="match status" value="1"/>
</dbReference>
<dbReference type="InterPro" id="IPR029026">
    <property type="entry name" value="tRNA_m1G_MTases_N"/>
</dbReference>
<reference evidence="3 4" key="1">
    <citation type="submission" date="2019-11" db="EMBL/GenBank/DDBJ databases">
        <authorList>
            <person name="Jiao W.-B."/>
            <person name="Schneeberger K."/>
        </authorList>
    </citation>
    <scope>NUCLEOTIDE SEQUENCE [LARGE SCALE GENOMIC DNA]</scope>
    <source>
        <strain evidence="4">cv. An-1</strain>
    </source>
</reference>
<comment type="similarity">
    <text evidence="1">Belongs to the class IV-like SAM-binding methyltransferase superfamily.</text>
</comment>
<dbReference type="CDD" id="cd18086">
    <property type="entry name" value="HsC9orf114-like"/>
    <property type="match status" value="1"/>
</dbReference>
<evidence type="ECO:0000313" key="3">
    <source>
        <dbReference type="EMBL" id="VYS67323.1"/>
    </source>
</evidence>
<feature type="compositionally biased region" description="Basic and acidic residues" evidence="2">
    <location>
        <begin position="80"/>
        <end position="95"/>
    </location>
</feature>
<evidence type="ECO:0000256" key="1">
    <source>
        <dbReference type="ARBA" id="ARBA00009841"/>
    </source>
</evidence>
<dbReference type="SUPFAM" id="SSF75217">
    <property type="entry name" value="alpha/beta knot"/>
    <property type="match status" value="1"/>
</dbReference>
<gene>
    <name evidence="3" type="ORF">AN1_LOCUS22722</name>
</gene>
<dbReference type="ExpressionAtlas" id="A0A654G2W0">
    <property type="expression patterns" value="baseline and differential"/>
</dbReference>